<accession>A0A067B583</accession>
<dbReference type="InterPro" id="IPR009045">
    <property type="entry name" value="Zn_M74/Hedgehog-like"/>
</dbReference>
<evidence type="ECO:0000313" key="20">
    <source>
        <dbReference type="Proteomes" id="UP000216173"/>
    </source>
</evidence>
<evidence type="ECO:0000313" key="16">
    <source>
        <dbReference type="EMBL" id="PAR22253.1"/>
    </source>
</evidence>
<dbReference type="InterPro" id="IPR010275">
    <property type="entry name" value="MepK"/>
</dbReference>
<keyword evidence="17" id="KW-1185">Reference proteome</keyword>
<gene>
    <name evidence="14" type="ORF">AAY55_00765</name>
    <name evidence="16" type="ORF">CGU03_04595</name>
    <name evidence="13" type="ORF">DP83_10255</name>
    <name evidence="15" type="ORF">XV92_08035</name>
</gene>
<dbReference type="GO" id="GO:0046872">
    <property type="term" value="F:metal ion binding"/>
    <property type="evidence" value="ECO:0007669"/>
    <property type="project" value="UniProtKB-KW"/>
</dbReference>
<dbReference type="GO" id="GO:0008237">
    <property type="term" value="F:metallopeptidase activity"/>
    <property type="evidence" value="ECO:0007669"/>
    <property type="project" value="UniProtKB-KW"/>
</dbReference>
<dbReference type="EMBL" id="JJMN01000064">
    <property type="protein sequence ID" value="KDO13534.1"/>
    <property type="molecule type" value="Genomic_DNA"/>
</dbReference>
<keyword evidence="6" id="KW-0378">Hydrolase</keyword>
<dbReference type="PANTHER" id="PTHR37425">
    <property type="match status" value="1"/>
</dbReference>
<reference evidence="20" key="3">
    <citation type="submission" date="2017-07" db="EMBL/GenBank/DDBJ databases">
        <authorList>
            <person name="Boucher Y."/>
            <person name="Orata F.D."/>
        </authorList>
    </citation>
    <scope>NUCLEOTIDE SEQUENCE [LARGE SCALE GENOMIC DNA]</scope>
    <source>
        <strain evidence="20">OYP9E10</strain>
    </source>
</reference>
<dbReference type="PATRIC" id="fig|1481663.10.peg.1382"/>
<dbReference type="EMBL" id="LCUF01000001">
    <property type="protein sequence ID" value="KQA24649.1"/>
    <property type="molecule type" value="Genomic_DNA"/>
</dbReference>
<dbReference type="RefSeq" id="WP_001195152.1">
    <property type="nucleotide sequence ID" value="NZ_ACZT01000020.1"/>
</dbReference>
<keyword evidence="5 12" id="KW-0732">Signal</keyword>
<dbReference type="NCBIfam" id="TIGR01409">
    <property type="entry name" value="TAT_signal_seq"/>
    <property type="match status" value="1"/>
</dbReference>
<feature type="chain" id="PRO_5015027389" description="Murein endopeptidase K" evidence="12">
    <location>
        <begin position="29"/>
        <end position="182"/>
    </location>
</feature>
<evidence type="ECO:0000256" key="12">
    <source>
        <dbReference type="SAM" id="SignalP"/>
    </source>
</evidence>
<evidence type="ECO:0000256" key="6">
    <source>
        <dbReference type="ARBA" id="ARBA00022801"/>
    </source>
</evidence>
<proteinExistence type="inferred from homology"/>
<keyword evidence="8" id="KW-0482">Metalloprotease</keyword>
<dbReference type="GeneID" id="94013961"/>
<evidence type="ECO:0000313" key="13">
    <source>
        <dbReference type="EMBL" id="KDO13534.1"/>
    </source>
</evidence>
<dbReference type="EMBL" id="NMSH01000004">
    <property type="protein sequence ID" value="PAR22253.1"/>
    <property type="molecule type" value="Genomic_DNA"/>
</dbReference>
<dbReference type="CDD" id="cd14844">
    <property type="entry name" value="Zn-DD-carboxypeptidase_like"/>
    <property type="match status" value="1"/>
</dbReference>
<dbReference type="Proteomes" id="UP000050491">
    <property type="component" value="Unassembled WGS sequence"/>
</dbReference>
<evidence type="ECO:0000256" key="5">
    <source>
        <dbReference type="ARBA" id="ARBA00022729"/>
    </source>
</evidence>
<dbReference type="PANTHER" id="PTHR37425:SF1">
    <property type="entry name" value="OUTER MEMBRANE PROTEIN"/>
    <property type="match status" value="1"/>
</dbReference>
<evidence type="ECO:0000313" key="19">
    <source>
        <dbReference type="Proteomes" id="UP000053724"/>
    </source>
</evidence>
<comment type="pathway">
    <text evidence="2">Cell wall biogenesis; cell wall polysaccharide biosynthesis.</text>
</comment>
<dbReference type="EMBL" id="LBGP01000010">
    <property type="protein sequence ID" value="KQB02261.1"/>
    <property type="molecule type" value="Genomic_DNA"/>
</dbReference>
<dbReference type="Gene3D" id="3.30.1380.10">
    <property type="match status" value="1"/>
</dbReference>
<dbReference type="GO" id="GO:0071555">
    <property type="term" value="P:cell wall organization"/>
    <property type="evidence" value="ECO:0007669"/>
    <property type="project" value="UniProtKB-KW"/>
</dbReference>
<dbReference type="OrthoDB" id="9782994at2"/>
<dbReference type="Pfam" id="PF05951">
    <property type="entry name" value="Peptidase_M15_2"/>
    <property type="match status" value="1"/>
</dbReference>
<evidence type="ECO:0000313" key="14">
    <source>
        <dbReference type="EMBL" id="KQA24649.1"/>
    </source>
</evidence>
<evidence type="ECO:0000256" key="11">
    <source>
        <dbReference type="ARBA" id="ARBA00093666"/>
    </source>
</evidence>
<evidence type="ECO:0000313" key="18">
    <source>
        <dbReference type="Proteomes" id="UP000050491"/>
    </source>
</evidence>
<dbReference type="AlphaFoldDB" id="A0A067B583"/>
<feature type="signal peptide" evidence="12">
    <location>
        <begin position="1"/>
        <end position="28"/>
    </location>
</feature>
<sequence>MQTTRRDFLKLTAGGLILAACTPSIALASYAAKPRELALSNLHTGESIETRYFNGKNYVRSELKRLNHLCRDFRRDEVHAMDKVLFDQLSEIQFLLGTQAEVHIVSGYRSPATNKQLRSKSKGVAKKSYHMSGQAIDFRLDGVSLKKIREAAISLQAGGVGYYPKSRFIHIDTGPVRQWVGA</sequence>
<dbReference type="InterPro" id="IPR019546">
    <property type="entry name" value="TAT_signal_bac_arc"/>
</dbReference>
<keyword evidence="4" id="KW-0479">Metal-binding</keyword>
<comment type="cofactor">
    <cofactor evidence="1">
        <name>Zn(2+)</name>
        <dbReference type="ChEBI" id="CHEBI:29105"/>
    </cofactor>
</comment>
<comment type="caution">
    <text evidence="14">The sequence shown here is derived from an EMBL/GenBank/DDBJ whole genome shotgun (WGS) entry which is preliminary data.</text>
</comment>
<keyword evidence="9" id="KW-0961">Cell wall biogenesis/degradation</keyword>
<comment type="similarity">
    <text evidence="10">Belongs to the peptidase M15 family.</text>
</comment>
<evidence type="ECO:0000256" key="9">
    <source>
        <dbReference type="ARBA" id="ARBA00023316"/>
    </source>
</evidence>
<reference evidence="16" key="4">
    <citation type="submission" date="2017-07" db="EMBL/GenBank/DDBJ databases">
        <authorList>
            <person name="Sun Z.S."/>
            <person name="Albrecht U."/>
            <person name="Echele G."/>
            <person name="Lee C.C."/>
        </authorList>
    </citation>
    <scope>NUCLEOTIDE SEQUENCE [LARGE SCALE GENOMIC DNA]</scope>
    <source>
        <strain evidence="16">OYP9E10</strain>
    </source>
</reference>
<dbReference type="Proteomes" id="UP000053724">
    <property type="component" value="Unassembled WGS sequence"/>
</dbReference>
<dbReference type="PROSITE" id="PS51257">
    <property type="entry name" value="PROKAR_LIPOPROTEIN"/>
    <property type="match status" value="1"/>
</dbReference>
<name>A0A067B583_VIBMT</name>
<dbReference type="SUPFAM" id="SSF55166">
    <property type="entry name" value="Hedgehog/DD-peptidase"/>
    <property type="match status" value="1"/>
</dbReference>
<dbReference type="PROSITE" id="PS51318">
    <property type="entry name" value="TAT"/>
    <property type="match status" value="1"/>
</dbReference>
<evidence type="ECO:0000313" key="15">
    <source>
        <dbReference type="EMBL" id="KQB02261.1"/>
    </source>
</evidence>
<evidence type="ECO:0000256" key="3">
    <source>
        <dbReference type="ARBA" id="ARBA00022670"/>
    </source>
</evidence>
<keyword evidence="3" id="KW-0645">Protease</keyword>
<evidence type="ECO:0000256" key="1">
    <source>
        <dbReference type="ARBA" id="ARBA00001947"/>
    </source>
</evidence>
<reference evidence="13 17" key="1">
    <citation type="submission" date="2014-04" db="EMBL/GenBank/DDBJ databases">
        <title>Vibrio metecus sp. nov., a close relative of Vibrio cholerae isolated from coastal brackish ponds and clinical specimens.</title>
        <authorList>
            <person name="Kirchberger P.C."/>
            <person name="Turnsek M."/>
            <person name="Hunt D.E."/>
            <person name="Haley B.J."/>
            <person name="Colwell R."/>
            <person name="Polz M.F."/>
            <person name="Tarr C.L."/>
            <person name="Boucher Y."/>
        </authorList>
    </citation>
    <scope>NUCLEOTIDE SEQUENCE [LARGE SCALE GENOMIC DNA]</scope>
    <source>
        <strain evidence="13">OP3H</strain>
        <strain evidence="17">PPCK-2014</strain>
    </source>
</reference>
<dbReference type="GO" id="GO:0006508">
    <property type="term" value="P:proteolysis"/>
    <property type="evidence" value="ECO:0007669"/>
    <property type="project" value="UniProtKB-KW"/>
</dbReference>
<evidence type="ECO:0000256" key="10">
    <source>
        <dbReference type="ARBA" id="ARBA00093448"/>
    </source>
</evidence>
<keyword evidence="7" id="KW-0862">Zinc</keyword>
<reference evidence="18 19" key="2">
    <citation type="journal article" date="2015" name="Genome Biol. Evol.">
        <title>The Dynamics of Genetic Interactions between Vibrio metoecus and Vibrio cholerae, Two Close Relatives Co-Occurring in the Environment.</title>
        <authorList>
            <person name="Orata F.D."/>
            <person name="Kirchberger P.C."/>
            <person name="Meheust R."/>
            <person name="Barlow E.J."/>
            <person name="Tarr C.L."/>
            <person name="Boucher Y."/>
        </authorList>
    </citation>
    <scope>NUCLEOTIDE SEQUENCE [LARGE SCALE GENOMIC DNA]</scope>
    <source>
        <strain evidence="14 19">08-2459</strain>
        <strain evidence="15 18">YB5B04</strain>
    </source>
</reference>
<organism evidence="14 19">
    <name type="scientific">Vibrio metoecus</name>
    <dbReference type="NCBI Taxonomy" id="1481663"/>
    <lineage>
        <taxon>Bacteria</taxon>
        <taxon>Pseudomonadati</taxon>
        <taxon>Pseudomonadota</taxon>
        <taxon>Gammaproteobacteria</taxon>
        <taxon>Vibrionales</taxon>
        <taxon>Vibrionaceae</taxon>
        <taxon>Vibrio</taxon>
    </lineage>
</organism>
<evidence type="ECO:0000256" key="7">
    <source>
        <dbReference type="ARBA" id="ARBA00022833"/>
    </source>
</evidence>
<dbReference type="Proteomes" id="UP000216173">
    <property type="component" value="Unassembled WGS sequence"/>
</dbReference>
<protein>
    <recommendedName>
        <fullName evidence="11">Murein endopeptidase K</fullName>
    </recommendedName>
</protein>
<evidence type="ECO:0000256" key="4">
    <source>
        <dbReference type="ARBA" id="ARBA00022723"/>
    </source>
</evidence>
<evidence type="ECO:0000256" key="8">
    <source>
        <dbReference type="ARBA" id="ARBA00023049"/>
    </source>
</evidence>
<evidence type="ECO:0000313" key="17">
    <source>
        <dbReference type="Proteomes" id="UP000027331"/>
    </source>
</evidence>
<evidence type="ECO:0000256" key="2">
    <source>
        <dbReference type="ARBA" id="ARBA00004776"/>
    </source>
</evidence>
<dbReference type="Proteomes" id="UP000027331">
    <property type="component" value="Unassembled WGS sequence"/>
</dbReference>
<dbReference type="InterPro" id="IPR006311">
    <property type="entry name" value="TAT_signal"/>
</dbReference>